<dbReference type="EMBL" id="JBAMIC010000003">
    <property type="protein sequence ID" value="KAK7108964.1"/>
    <property type="molecule type" value="Genomic_DNA"/>
</dbReference>
<evidence type="ECO:0000256" key="10">
    <source>
        <dbReference type="SAM" id="Coils"/>
    </source>
</evidence>
<keyword evidence="3" id="KW-0853">WD repeat</keyword>
<feature type="region of interest" description="Disordered" evidence="11">
    <location>
        <begin position="1356"/>
        <end position="1384"/>
    </location>
</feature>
<evidence type="ECO:0000256" key="4">
    <source>
        <dbReference type="ARBA" id="ARBA00022737"/>
    </source>
</evidence>
<evidence type="ECO:0000256" key="5">
    <source>
        <dbReference type="ARBA" id="ARBA00023054"/>
    </source>
</evidence>
<gene>
    <name evidence="12" type="ORF">V1264_013095</name>
</gene>
<protein>
    <recommendedName>
        <fullName evidence="9">Cilia- and flagella-associated protein 43</fullName>
    </recommendedName>
</protein>
<evidence type="ECO:0000256" key="6">
    <source>
        <dbReference type="ARBA" id="ARBA00023212"/>
    </source>
</evidence>
<evidence type="ECO:0000256" key="1">
    <source>
        <dbReference type="ARBA" id="ARBA00004430"/>
    </source>
</evidence>
<evidence type="ECO:0000256" key="2">
    <source>
        <dbReference type="ARBA" id="ARBA00022490"/>
    </source>
</evidence>
<dbReference type="Pfam" id="PF00400">
    <property type="entry name" value="WD40"/>
    <property type="match status" value="2"/>
</dbReference>
<comment type="caution">
    <text evidence="12">The sequence shown here is derived from an EMBL/GenBank/DDBJ whole genome shotgun (WGS) entry which is preliminary data.</text>
</comment>
<reference evidence="12 13" key="1">
    <citation type="submission" date="2024-02" db="EMBL/GenBank/DDBJ databases">
        <title>Chromosome-scale genome assembly of the rough periwinkle Littorina saxatilis.</title>
        <authorList>
            <person name="De Jode A."/>
            <person name="Faria R."/>
            <person name="Formenti G."/>
            <person name="Sims Y."/>
            <person name="Smith T.P."/>
            <person name="Tracey A."/>
            <person name="Wood J.M.D."/>
            <person name="Zagrodzka Z.B."/>
            <person name="Johannesson K."/>
            <person name="Butlin R.K."/>
            <person name="Leder E.H."/>
        </authorList>
    </citation>
    <scope>NUCLEOTIDE SEQUENCE [LARGE SCALE GENOMIC DNA]</scope>
    <source>
        <strain evidence="12">Snail1</strain>
        <tissue evidence="12">Muscle</tissue>
    </source>
</reference>
<proteinExistence type="inferred from homology"/>
<keyword evidence="4" id="KW-0677">Repeat</keyword>
<keyword evidence="13" id="KW-1185">Reference proteome</keyword>
<evidence type="ECO:0000313" key="12">
    <source>
        <dbReference type="EMBL" id="KAK7108964.1"/>
    </source>
</evidence>
<dbReference type="InterPro" id="IPR036322">
    <property type="entry name" value="WD40_repeat_dom_sf"/>
</dbReference>
<accession>A0AAN9GID1</accession>
<feature type="coiled-coil region" evidence="10">
    <location>
        <begin position="1441"/>
        <end position="1468"/>
    </location>
</feature>
<feature type="compositionally biased region" description="Acidic residues" evidence="11">
    <location>
        <begin position="992"/>
        <end position="1003"/>
    </location>
</feature>
<keyword evidence="2" id="KW-0963">Cytoplasm</keyword>
<evidence type="ECO:0000256" key="3">
    <source>
        <dbReference type="ARBA" id="ARBA00022574"/>
    </source>
</evidence>
<feature type="coiled-coil region" evidence="10">
    <location>
        <begin position="1190"/>
        <end position="1235"/>
    </location>
</feature>
<feature type="compositionally biased region" description="Basic and acidic residues" evidence="11">
    <location>
        <begin position="296"/>
        <end position="305"/>
    </location>
</feature>
<evidence type="ECO:0000256" key="9">
    <source>
        <dbReference type="ARBA" id="ARBA00023662"/>
    </source>
</evidence>
<feature type="region of interest" description="Disordered" evidence="11">
    <location>
        <begin position="771"/>
        <end position="800"/>
    </location>
</feature>
<feature type="coiled-coil region" evidence="10">
    <location>
        <begin position="1537"/>
        <end position="1564"/>
    </location>
</feature>
<dbReference type="Pfam" id="PF25828">
    <property type="entry name" value="CC_Cfap43"/>
    <property type="match status" value="1"/>
</dbReference>
<comment type="subcellular location">
    <subcellularLocation>
        <location evidence="1">Cytoplasm</location>
        <location evidence="1">Cytoskeleton</location>
        <location evidence="1">Cilium axoneme</location>
    </subcellularLocation>
</comment>
<feature type="region of interest" description="Disordered" evidence="11">
    <location>
        <begin position="294"/>
        <end position="313"/>
    </location>
</feature>
<feature type="coiled-coil region" evidence="10">
    <location>
        <begin position="833"/>
        <end position="906"/>
    </location>
</feature>
<dbReference type="InterPro" id="IPR015943">
    <property type="entry name" value="WD40/YVTN_repeat-like_dom_sf"/>
</dbReference>
<evidence type="ECO:0000256" key="7">
    <source>
        <dbReference type="ARBA" id="ARBA00023273"/>
    </source>
</evidence>
<evidence type="ECO:0000256" key="8">
    <source>
        <dbReference type="ARBA" id="ARBA00023605"/>
    </source>
</evidence>
<keyword evidence="5 10" id="KW-0175">Coiled coil</keyword>
<dbReference type="PANTHER" id="PTHR14885">
    <property type="entry name" value="CILIA- AND FLAGELLA-ASSOCIATED PROTEIN 43-RELATED"/>
    <property type="match status" value="1"/>
</dbReference>
<organism evidence="12 13">
    <name type="scientific">Littorina saxatilis</name>
    <dbReference type="NCBI Taxonomy" id="31220"/>
    <lineage>
        <taxon>Eukaryota</taxon>
        <taxon>Metazoa</taxon>
        <taxon>Spiralia</taxon>
        <taxon>Lophotrochozoa</taxon>
        <taxon>Mollusca</taxon>
        <taxon>Gastropoda</taxon>
        <taxon>Caenogastropoda</taxon>
        <taxon>Littorinimorpha</taxon>
        <taxon>Littorinoidea</taxon>
        <taxon>Littorinidae</taxon>
        <taxon>Littorina</taxon>
    </lineage>
</organism>
<dbReference type="GO" id="GO:0060271">
    <property type="term" value="P:cilium assembly"/>
    <property type="evidence" value="ECO:0007669"/>
    <property type="project" value="TreeGrafter"/>
</dbReference>
<comment type="similarity">
    <text evidence="8">Belongs to the CFAP43 family.</text>
</comment>
<sequence length="1706" mass="195455">MDQFGSLDLAWTQGYDGQELFYIDNDVVCYQCGRNVKILHDNGQQTVFAFRGNGVGPFAAHKINKKFAIAERCIKPKIFIYRYPFMAEHVVLEGGAKIEFQQLVFSASDYLLSLSALPEFEMVLWDYEKGHKMTSVTISPEAPTSISFNPANWRQICVTTQTSLTVWNIEQSNTKYILLPQEVKLPPEDKIMYEEDEKDQGVSTRCSTRMSRYTIKVPRTAIAGLIGDMADRLNEIQDETVRVSPVAHAWTPTGDIFVSGDKGHLLKVDGESYKAQPLYYPSIEDPSLFRPFSGMSRRDTDIPAREEDDEAVPGRGSLDCLGLHRLGLFAAGKDGILRLFDIRGEELRIISSHNLDTPVTSITFSYDYSSLALGSPQGSIMTMAMNDVRSLQVLADVHFGEYIGIGVLAASANVCVSARSDGMMQAWSIDKGLLLSSLALGEPASCLACSPLAHFAVVGSVGGQVFFVDFTNVDRPRIVQRVRFYDGAVKTLVFDQDGMYLVVGGDDKNVFVIDGRPSSNFVCLGFTDVGGEVKSISAVTKSTMVRVAVAVYSGNHKKNTADRIVRFDITENLIKDLKDNYGSIKQDFKCEAINKVTFFLLHPSLGIALGEGAVAYTIGYATRNIQTLVFPTEIPTKKDAPELYLSPESSFTGHQLLGGEVLLSSHLKWLASYAPDGILMLRTIGSMDRTVSICAHDYRAGGIRCMAFSHDCQSVFTTGYDGVICCYKWNLLTGGGLTSKAKSGVESSRSRKTLTSEMTVLQDDVLQGMDVWQPPEPMSRPPSALDKERKKRKKFGTERAEEMKKQALEREEIYRTPTPEPYANCTWLEEKEFEALREEEKQYADTKRGLREQIRDIRKTIQAMMQNNEELPDIEKLGRHEFDLDIDEQSRLQAEGEAEVERVREEIEFDNLAKRYLREMIKRECWDNMQVKGRSIQAFNSILEVANFPLKERAREILNKLSVVTARRKVEMRELEIRKKEVDLVAKPSNSGEEDMGEGDDDDNFNKEQPSITGSLGAQYGGDSELFYSQFELHLRHQKINQIVLLEDAIHRIKVTFNKEFDEVFLRKEQEIAKIKEKNKRISKILSDLDLNEKMIEPVMSVYEKPERLLTVEDSEVKVEKYLTEAQLKKMEEQQKAEEDRRQREKGDNQRERALDMMMGGVLEIRKEDELKKDVPIPLFMQQKEEADWSEDEHKLVKEYERKVKELNEEREKFRKQLEAELRKLQGVITDSMAAFDDVLNQLFLKKIKVMMVIYQEELKILRLRCSLLMEEELETRDRELTIRLEHKKQLKQLASEAVSESRGNLEDFRNEYDILVAEDKVMDKAFKREFHDVSAVMADQLYRLFRKRPRGQKFKGAETPLLDGKNPNPFAERPSTARQNAQSKAAVTAALDDMDKPNNMPDGLDPSVWHRMCQYRRTKMESENLVKQKALMLAEMQAFLHKRSEEEEALRNEIEDITTQYNQLKEDQLRFSLNLEVQLLLKQGQVEVDAGQFVHDYRDSVLVQRSVVEELNNTIKQLGESKIASMVESKDFRKGIIQLEWEHKKMSMQMEDLENKMKDIQFMKVTREIQAYLNEGDYEAKKQQEIITLEQTILLQKKHHEKNVAAKKRIMTELRNSMKQREGNNHILDKDLEELNVAVNERRHIDEVNADRRMDTGAERRYQEIVQRRKLVDLAKAQAQEVAVLRAEVERLRMRTFPALVQVEH</sequence>
<dbReference type="Gene3D" id="2.130.10.10">
    <property type="entry name" value="YVTN repeat-like/Quinoprotein amine dehydrogenase"/>
    <property type="match status" value="3"/>
</dbReference>
<dbReference type="InterPro" id="IPR001680">
    <property type="entry name" value="WD40_rpt"/>
</dbReference>
<feature type="region of interest" description="Disordered" evidence="11">
    <location>
        <begin position="986"/>
        <end position="1014"/>
    </location>
</feature>
<evidence type="ECO:0000256" key="11">
    <source>
        <dbReference type="SAM" id="MobiDB-lite"/>
    </source>
</evidence>
<dbReference type="PANTHER" id="PTHR14885:SF1">
    <property type="entry name" value="CILIA- AND FLAGELLA-ASSOCIATED PROTEIN 43"/>
    <property type="match status" value="1"/>
</dbReference>
<dbReference type="GO" id="GO:0003341">
    <property type="term" value="P:cilium movement"/>
    <property type="evidence" value="ECO:0007669"/>
    <property type="project" value="UniProtKB-ARBA"/>
</dbReference>
<dbReference type="SUPFAM" id="SSF50978">
    <property type="entry name" value="WD40 repeat-like"/>
    <property type="match status" value="2"/>
</dbReference>
<evidence type="ECO:0000313" key="13">
    <source>
        <dbReference type="Proteomes" id="UP001374579"/>
    </source>
</evidence>
<keyword evidence="6" id="KW-0206">Cytoskeleton</keyword>
<keyword evidence="7" id="KW-0966">Cell projection</keyword>
<dbReference type="SMART" id="SM00320">
    <property type="entry name" value="WD40"/>
    <property type="match status" value="4"/>
</dbReference>
<name>A0AAN9GID1_9CAEN</name>
<dbReference type="GO" id="GO:0005930">
    <property type="term" value="C:axoneme"/>
    <property type="evidence" value="ECO:0007669"/>
    <property type="project" value="UniProtKB-SubCell"/>
</dbReference>
<dbReference type="Proteomes" id="UP001374579">
    <property type="component" value="Unassembled WGS sequence"/>
</dbReference>
<feature type="region of interest" description="Disordered" evidence="11">
    <location>
        <begin position="1131"/>
        <end position="1152"/>
    </location>
</feature>